<dbReference type="Gene3D" id="2.60.120.10">
    <property type="entry name" value="Jelly Rolls"/>
    <property type="match status" value="1"/>
</dbReference>
<accession>A0A1N7QQE2</accession>
<feature type="domain" description="Cyclic nucleotide-binding" evidence="2">
    <location>
        <begin position="17"/>
        <end position="98"/>
    </location>
</feature>
<evidence type="ECO:0000313" key="3">
    <source>
        <dbReference type="EMBL" id="SIT25081.1"/>
    </source>
</evidence>
<dbReference type="Pfam" id="PF00027">
    <property type="entry name" value="cNMP_binding"/>
    <property type="match status" value="1"/>
</dbReference>
<protein>
    <submittedName>
        <fullName evidence="3">cAMP-binding domain of CRP or a regulatory subunit of cAMP-dependent protein kinases</fullName>
    </submittedName>
</protein>
<evidence type="ECO:0000256" key="1">
    <source>
        <dbReference type="SAM" id="MobiDB-lite"/>
    </source>
</evidence>
<organism evidence="3 4">
    <name type="scientific">Gemmobacter megaterium</name>
    <dbReference type="NCBI Taxonomy" id="1086013"/>
    <lineage>
        <taxon>Bacteria</taxon>
        <taxon>Pseudomonadati</taxon>
        <taxon>Pseudomonadota</taxon>
        <taxon>Alphaproteobacteria</taxon>
        <taxon>Rhodobacterales</taxon>
        <taxon>Paracoccaceae</taxon>
        <taxon>Gemmobacter</taxon>
    </lineage>
</organism>
<dbReference type="InterPro" id="IPR018490">
    <property type="entry name" value="cNMP-bd_dom_sf"/>
</dbReference>
<evidence type="ECO:0000313" key="4">
    <source>
        <dbReference type="Proteomes" id="UP000186141"/>
    </source>
</evidence>
<dbReference type="EMBL" id="FTOT01000020">
    <property type="protein sequence ID" value="SIT25081.1"/>
    <property type="molecule type" value="Genomic_DNA"/>
</dbReference>
<reference evidence="3 4" key="1">
    <citation type="submission" date="2017-01" db="EMBL/GenBank/DDBJ databases">
        <authorList>
            <person name="Mah S.A."/>
            <person name="Swanson W.J."/>
            <person name="Moy G.W."/>
            <person name="Vacquier V.D."/>
        </authorList>
    </citation>
    <scope>NUCLEOTIDE SEQUENCE [LARGE SCALE GENOMIC DNA]</scope>
    <source>
        <strain evidence="3 4">DSM 26375</strain>
    </source>
</reference>
<sequence>MIIVMHQALLPLFAGSRSFDLPVGEAVFLTGQRVETIFMLRSGQVQLQRHTPHGARLILQIAGADTVLAEASAFSESYHCDAVATERATLAALPKPAFIAALRDDPDLALAWSATLARSVQSARVRAEIRSLPKVAERLDAWLDEGHGLPEKGRWQDVAAELGITREALYRELARRRKANPPAGALTQERMTKHDIPQSGATSPIR</sequence>
<keyword evidence="3" id="KW-0808">Transferase</keyword>
<keyword evidence="4" id="KW-1185">Reference proteome</keyword>
<keyword evidence="3" id="KW-0418">Kinase</keyword>
<dbReference type="InterPro" id="IPR000595">
    <property type="entry name" value="cNMP-bd_dom"/>
</dbReference>
<name>A0A1N7QQE2_9RHOB</name>
<proteinExistence type="predicted"/>
<dbReference type="AlphaFoldDB" id="A0A1N7QQE2"/>
<dbReference type="SUPFAM" id="SSF51206">
    <property type="entry name" value="cAMP-binding domain-like"/>
    <property type="match status" value="1"/>
</dbReference>
<evidence type="ECO:0000259" key="2">
    <source>
        <dbReference type="PROSITE" id="PS50042"/>
    </source>
</evidence>
<dbReference type="Proteomes" id="UP000186141">
    <property type="component" value="Unassembled WGS sequence"/>
</dbReference>
<dbReference type="PROSITE" id="PS50042">
    <property type="entry name" value="CNMP_BINDING_3"/>
    <property type="match status" value="1"/>
</dbReference>
<feature type="region of interest" description="Disordered" evidence="1">
    <location>
        <begin position="179"/>
        <end position="206"/>
    </location>
</feature>
<dbReference type="GO" id="GO:0016301">
    <property type="term" value="F:kinase activity"/>
    <property type="evidence" value="ECO:0007669"/>
    <property type="project" value="UniProtKB-KW"/>
</dbReference>
<dbReference type="STRING" id="1086013.SAMN05421774_1207"/>
<gene>
    <name evidence="3" type="ORF">SAMN05421774_1207</name>
</gene>
<dbReference type="InterPro" id="IPR014710">
    <property type="entry name" value="RmlC-like_jellyroll"/>
</dbReference>
<dbReference type="CDD" id="cd00038">
    <property type="entry name" value="CAP_ED"/>
    <property type="match status" value="1"/>
</dbReference>